<name>A0A9W6SKK5_9ACTN</name>
<dbReference type="RefSeq" id="WP_285663865.1">
    <property type="nucleotide sequence ID" value="NZ_BSTX01000002.1"/>
</dbReference>
<dbReference type="GO" id="GO:0140359">
    <property type="term" value="F:ABC-type transporter activity"/>
    <property type="evidence" value="ECO:0007669"/>
    <property type="project" value="InterPro"/>
</dbReference>
<evidence type="ECO:0000256" key="1">
    <source>
        <dbReference type="SAM" id="Phobius"/>
    </source>
</evidence>
<comment type="caution">
    <text evidence="2">The sequence shown here is derived from an EMBL/GenBank/DDBJ whole genome shotgun (WGS) entry which is preliminary data.</text>
</comment>
<proteinExistence type="predicted"/>
<organism evidence="2 3">
    <name type="scientific">Actinorhabdospora filicis</name>
    <dbReference type="NCBI Taxonomy" id="1785913"/>
    <lineage>
        <taxon>Bacteria</taxon>
        <taxon>Bacillati</taxon>
        <taxon>Actinomycetota</taxon>
        <taxon>Actinomycetes</taxon>
        <taxon>Micromonosporales</taxon>
        <taxon>Micromonosporaceae</taxon>
        <taxon>Actinorhabdospora</taxon>
    </lineage>
</organism>
<keyword evidence="1" id="KW-0812">Transmembrane</keyword>
<protein>
    <submittedName>
        <fullName evidence="2">Transporter</fullName>
    </submittedName>
</protein>
<gene>
    <name evidence="2" type="ORF">Afil01_35260</name>
</gene>
<dbReference type="EMBL" id="BSTX01000002">
    <property type="protein sequence ID" value="GLZ78719.1"/>
    <property type="molecule type" value="Genomic_DNA"/>
</dbReference>
<feature type="transmembrane region" description="Helical" evidence="1">
    <location>
        <begin position="109"/>
        <end position="136"/>
    </location>
</feature>
<sequence>MIWLAWRRQRAVALVSAAVTGVVIALLAVVHFVSAARLERDGCDVNPCSGDLVTAFQNDFQDLYFPMVMVLFAVPALLGLFAGAPLFAREAEQGTHVLALTQSVGRLRWWATKVLVAAVPLLVTALALGLASEWAARPLNLVMASPIRTPMFETRGLVVAAYALLAFALSATIGLILRNTLGAFALALGLYVVLLLVTGNVLRPQYAEPLREQHSTAEEHYDEFEVAGNSWLMDGGYLKADGSEAEVGEPCLPECVRANRVAWVYLDYQPASRFWRFQLTESAIIAAVALLAAYAGAPAVRRLRP</sequence>
<feature type="transmembrane region" description="Helical" evidence="1">
    <location>
        <begin position="156"/>
        <end position="177"/>
    </location>
</feature>
<keyword evidence="1" id="KW-0472">Membrane</keyword>
<feature type="transmembrane region" description="Helical" evidence="1">
    <location>
        <begin position="282"/>
        <end position="300"/>
    </location>
</feature>
<keyword evidence="3" id="KW-1185">Reference proteome</keyword>
<dbReference type="Proteomes" id="UP001165079">
    <property type="component" value="Unassembled WGS sequence"/>
</dbReference>
<reference evidence="2" key="1">
    <citation type="submission" date="2023-03" db="EMBL/GenBank/DDBJ databases">
        <title>Actinorhabdospora filicis NBRC 111898.</title>
        <authorList>
            <person name="Ichikawa N."/>
            <person name="Sato H."/>
            <person name="Tonouchi N."/>
        </authorList>
    </citation>
    <scope>NUCLEOTIDE SEQUENCE</scope>
    <source>
        <strain evidence="2">NBRC 111898</strain>
    </source>
</reference>
<accession>A0A9W6SKK5</accession>
<evidence type="ECO:0000313" key="2">
    <source>
        <dbReference type="EMBL" id="GLZ78719.1"/>
    </source>
</evidence>
<dbReference type="Pfam" id="PF12679">
    <property type="entry name" value="ABC2_membrane_2"/>
    <property type="match status" value="1"/>
</dbReference>
<keyword evidence="1" id="KW-1133">Transmembrane helix</keyword>
<dbReference type="GO" id="GO:0005886">
    <property type="term" value="C:plasma membrane"/>
    <property type="evidence" value="ECO:0007669"/>
    <property type="project" value="UniProtKB-SubCell"/>
</dbReference>
<evidence type="ECO:0000313" key="3">
    <source>
        <dbReference type="Proteomes" id="UP001165079"/>
    </source>
</evidence>
<dbReference type="AlphaFoldDB" id="A0A9W6SKK5"/>
<feature type="transmembrane region" description="Helical" evidence="1">
    <location>
        <begin position="184"/>
        <end position="202"/>
    </location>
</feature>
<feature type="transmembrane region" description="Helical" evidence="1">
    <location>
        <begin position="63"/>
        <end position="88"/>
    </location>
</feature>
<feature type="transmembrane region" description="Helical" evidence="1">
    <location>
        <begin position="12"/>
        <end position="33"/>
    </location>
</feature>